<proteinExistence type="predicted"/>
<evidence type="ECO:0000313" key="9">
    <source>
        <dbReference type="EMBL" id="MEI4273965.1"/>
    </source>
</evidence>
<feature type="transmembrane region" description="Helical" evidence="6">
    <location>
        <begin position="315"/>
        <end position="338"/>
    </location>
</feature>
<name>A0ABU8DYQ7_9ACTN</name>
<dbReference type="InterPro" id="IPR010432">
    <property type="entry name" value="RDD"/>
</dbReference>
<protein>
    <submittedName>
        <fullName evidence="9">VanZ family protein</fullName>
    </submittedName>
</protein>
<evidence type="ECO:0000256" key="4">
    <source>
        <dbReference type="ARBA" id="ARBA00023136"/>
    </source>
</evidence>
<dbReference type="Pfam" id="PF06271">
    <property type="entry name" value="RDD"/>
    <property type="match status" value="1"/>
</dbReference>
<feature type="transmembrane region" description="Helical" evidence="6">
    <location>
        <begin position="40"/>
        <end position="61"/>
    </location>
</feature>
<feature type="compositionally biased region" description="Basic and acidic residues" evidence="5">
    <location>
        <begin position="384"/>
        <end position="393"/>
    </location>
</feature>
<dbReference type="Proteomes" id="UP001361570">
    <property type="component" value="Unassembled WGS sequence"/>
</dbReference>
<feature type="transmembrane region" description="Helical" evidence="6">
    <location>
        <begin position="211"/>
        <end position="236"/>
    </location>
</feature>
<dbReference type="PANTHER" id="PTHR36834">
    <property type="entry name" value="MEMBRANE PROTEIN-RELATED"/>
    <property type="match status" value="1"/>
</dbReference>
<gene>
    <name evidence="9" type="ORF">TEK04_19765</name>
</gene>
<feature type="domain" description="VanZ-like" evidence="7">
    <location>
        <begin position="50"/>
        <end position="183"/>
    </location>
</feature>
<dbReference type="Pfam" id="PF04892">
    <property type="entry name" value="VanZ"/>
    <property type="match status" value="1"/>
</dbReference>
<feature type="transmembrane region" description="Helical" evidence="6">
    <location>
        <begin position="6"/>
        <end position="28"/>
    </location>
</feature>
<keyword evidence="4 6" id="KW-0472">Membrane</keyword>
<feature type="domain" description="RDD" evidence="8">
    <location>
        <begin position="204"/>
        <end position="346"/>
    </location>
</feature>
<dbReference type="InterPro" id="IPR006976">
    <property type="entry name" value="VanZ-like"/>
</dbReference>
<evidence type="ECO:0000256" key="5">
    <source>
        <dbReference type="SAM" id="MobiDB-lite"/>
    </source>
</evidence>
<dbReference type="EMBL" id="JBAPLU010000030">
    <property type="protein sequence ID" value="MEI4273965.1"/>
    <property type="molecule type" value="Genomic_DNA"/>
</dbReference>
<evidence type="ECO:0000259" key="7">
    <source>
        <dbReference type="Pfam" id="PF04892"/>
    </source>
</evidence>
<feature type="transmembrane region" description="Helical" evidence="6">
    <location>
        <begin position="256"/>
        <end position="273"/>
    </location>
</feature>
<comment type="caution">
    <text evidence="9">The sequence shown here is derived from an EMBL/GenBank/DDBJ whole genome shotgun (WGS) entry which is preliminary data.</text>
</comment>
<keyword evidence="2 6" id="KW-0812">Transmembrane</keyword>
<accession>A0ABU8DYQ7</accession>
<organism evidence="9 10">
    <name type="scientific">Klenkia sesuvii</name>
    <dbReference type="NCBI Taxonomy" id="3103137"/>
    <lineage>
        <taxon>Bacteria</taxon>
        <taxon>Bacillati</taxon>
        <taxon>Actinomycetota</taxon>
        <taxon>Actinomycetes</taxon>
        <taxon>Geodermatophilales</taxon>
        <taxon>Geodermatophilaceae</taxon>
        <taxon>Klenkia</taxon>
    </lineage>
</organism>
<comment type="subcellular location">
    <subcellularLocation>
        <location evidence="1">Membrane</location>
        <topology evidence="1">Multi-pass membrane protein</topology>
    </subcellularLocation>
</comment>
<dbReference type="RefSeq" id="WP_336406081.1">
    <property type="nucleotide sequence ID" value="NZ_JBAPLU010000030.1"/>
</dbReference>
<evidence type="ECO:0000256" key="6">
    <source>
        <dbReference type="SAM" id="Phobius"/>
    </source>
</evidence>
<dbReference type="PANTHER" id="PTHR36834:SF1">
    <property type="entry name" value="INTEGRAL MEMBRANE PROTEIN"/>
    <property type="match status" value="1"/>
</dbReference>
<keyword evidence="3 6" id="KW-1133">Transmembrane helix</keyword>
<evidence type="ECO:0000256" key="3">
    <source>
        <dbReference type="ARBA" id="ARBA00022989"/>
    </source>
</evidence>
<sequence>MALWRASALVAVFLFAVLVAVSFLPWLAGQYRRHGRLRGWPAAVSAAVGLYACGLLGFTLFPLPEGTPGACSRLATWQLVPLDSVRAAWAAGRGDGLLALLTTPSVLQVLLNVALFVPLGLLARWRFGLGAVRTVLLGLAVSAAVEVVQGTAVFGAYACPYRVADVDDVLTNVLGTAVGAALAGPAGRLLPHPSPAPAPDLAPPGLPRRAWAVVVDALTALAATGVVTVSVALGTAALGGGVGALDAVGFERVRSVVGYAVPALLLVVLPLLVRSRATPGQAALGLAVSRPDGGTTAPRWRVLVRALVRWAPPAVLADLGGVLPAAAWLVLPAAFVLLGQDRRSLAGRLSGTATTTRARLVAGTDPSPPAADSPGDAVLGGAADPRREQDGEP</sequence>
<evidence type="ECO:0000259" key="8">
    <source>
        <dbReference type="Pfam" id="PF06271"/>
    </source>
</evidence>
<feature type="region of interest" description="Disordered" evidence="5">
    <location>
        <begin position="360"/>
        <end position="393"/>
    </location>
</feature>
<reference evidence="9 10" key="1">
    <citation type="submission" date="2024-03" db="EMBL/GenBank/DDBJ databases">
        <title>Draft genome sequence of Klenkia sp. LSe6-5.</title>
        <authorList>
            <person name="Duangmal K."/>
            <person name="Chantavorakit T."/>
        </authorList>
    </citation>
    <scope>NUCLEOTIDE SEQUENCE [LARGE SCALE GENOMIC DNA]</scope>
    <source>
        <strain evidence="9 10">LSe6-5</strain>
    </source>
</reference>
<evidence type="ECO:0000256" key="1">
    <source>
        <dbReference type="ARBA" id="ARBA00004141"/>
    </source>
</evidence>
<keyword evidence="10" id="KW-1185">Reference proteome</keyword>
<feature type="transmembrane region" description="Helical" evidence="6">
    <location>
        <begin position="105"/>
        <end position="123"/>
    </location>
</feature>
<evidence type="ECO:0000313" key="10">
    <source>
        <dbReference type="Proteomes" id="UP001361570"/>
    </source>
</evidence>
<feature type="transmembrane region" description="Helical" evidence="6">
    <location>
        <begin position="135"/>
        <end position="157"/>
    </location>
</feature>
<evidence type="ECO:0000256" key="2">
    <source>
        <dbReference type="ARBA" id="ARBA00022692"/>
    </source>
</evidence>
<dbReference type="InterPro" id="IPR053150">
    <property type="entry name" value="Teicoplanin_resist-assoc"/>
</dbReference>